<dbReference type="SUPFAM" id="SSF55821">
    <property type="entry name" value="YrdC/RibB"/>
    <property type="match status" value="1"/>
</dbReference>
<keyword evidence="8" id="KW-0547">Nucleotide-binding</keyword>
<dbReference type="Proteomes" id="UP000233654">
    <property type="component" value="Unassembled WGS sequence"/>
</dbReference>
<comment type="catalytic activity">
    <reaction evidence="11">
        <text>L-threonine + hydrogencarbonate + ATP = L-threonylcarbamoyladenylate + diphosphate + H2O</text>
        <dbReference type="Rhea" id="RHEA:36407"/>
        <dbReference type="ChEBI" id="CHEBI:15377"/>
        <dbReference type="ChEBI" id="CHEBI:17544"/>
        <dbReference type="ChEBI" id="CHEBI:30616"/>
        <dbReference type="ChEBI" id="CHEBI:33019"/>
        <dbReference type="ChEBI" id="CHEBI:57926"/>
        <dbReference type="ChEBI" id="CHEBI:73682"/>
        <dbReference type="EC" id="2.7.7.87"/>
    </reaction>
</comment>
<keyword evidence="7" id="KW-0548">Nucleotidyltransferase</keyword>
<keyword evidence="4" id="KW-0963">Cytoplasm</keyword>
<evidence type="ECO:0000256" key="5">
    <source>
        <dbReference type="ARBA" id="ARBA00022679"/>
    </source>
</evidence>
<name>A0A2N3G553_9ACTN</name>
<evidence type="ECO:0000313" key="13">
    <source>
        <dbReference type="EMBL" id="PKQ27851.1"/>
    </source>
</evidence>
<dbReference type="AlphaFoldDB" id="A0A2N3G553"/>
<dbReference type="PROSITE" id="PS51163">
    <property type="entry name" value="YRDC"/>
    <property type="match status" value="1"/>
</dbReference>
<sequence>MARPRGGRKPRRRGCRRARVRGLVGRRGFRGSGAQAAHSAREAGIAVLVIKTDQEKFDRGDIERCAEALRGGAIGVIPTDTVYGIAALASDAGAVERVMRIKERAPDKPLPVQVASVRDANLLGVADGPAAVALIERFWPGPLTLVMERRPVVELPCQPGGTIGIRIPASPFCLALIKEAGYLVAPSANPRGAPAPQAADGLAQEIRDAVDFVVDAGSCPGGVESTVVDISAGVEVLREGAIPSDAINKALEDALGERGR</sequence>
<comment type="similarity">
    <text evidence="2">Belongs to the SUA5 family.</text>
</comment>
<dbReference type="EC" id="2.7.7.87" evidence="3"/>
<organism evidence="13 14">
    <name type="scientific">Candidatus Anoxymicrobium japonicum</name>
    <dbReference type="NCBI Taxonomy" id="2013648"/>
    <lineage>
        <taxon>Bacteria</taxon>
        <taxon>Bacillati</taxon>
        <taxon>Actinomycetota</taxon>
        <taxon>Candidatus Geothermincolia</taxon>
        <taxon>Candidatus Geothermincolales</taxon>
        <taxon>Candidatus Anoxymicrobiaceae</taxon>
        <taxon>Candidatus Anoxymicrobium</taxon>
    </lineage>
</organism>
<keyword evidence="9" id="KW-0067">ATP-binding</keyword>
<evidence type="ECO:0000256" key="8">
    <source>
        <dbReference type="ARBA" id="ARBA00022741"/>
    </source>
</evidence>
<dbReference type="InterPro" id="IPR050156">
    <property type="entry name" value="TC-AMP_synthase_SUA5"/>
</dbReference>
<evidence type="ECO:0000256" key="7">
    <source>
        <dbReference type="ARBA" id="ARBA00022695"/>
    </source>
</evidence>
<dbReference type="Pfam" id="PF01300">
    <property type="entry name" value="Sua5_yciO_yrdC"/>
    <property type="match status" value="1"/>
</dbReference>
<evidence type="ECO:0000259" key="12">
    <source>
        <dbReference type="PROSITE" id="PS51163"/>
    </source>
</evidence>
<reference evidence="13 14" key="1">
    <citation type="journal article" date="2017" name="ISME J.">
        <title>Potential for microbial H2 and metal transformations associated with novel bacteria and archaea in deep terrestrial subsurface sediments.</title>
        <authorList>
            <person name="Hernsdorf A.W."/>
            <person name="Amano Y."/>
            <person name="Miyakawa K."/>
            <person name="Ise K."/>
            <person name="Suzuki Y."/>
            <person name="Anantharaman K."/>
            <person name="Probst A."/>
            <person name="Burstein D."/>
            <person name="Thomas B.C."/>
            <person name="Banfield J.F."/>
        </authorList>
    </citation>
    <scope>NUCLEOTIDE SEQUENCE [LARGE SCALE GENOMIC DNA]</scope>
    <source>
        <strain evidence="13">HGW-Actinobacteria-3</strain>
    </source>
</reference>
<comment type="subcellular location">
    <subcellularLocation>
        <location evidence="1">Cytoplasm</location>
    </subcellularLocation>
</comment>
<keyword evidence="6" id="KW-0819">tRNA processing</keyword>
<evidence type="ECO:0000256" key="9">
    <source>
        <dbReference type="ARBA" id="ARBA00022840"/>
    </source>
</evidence>
<evidence type="ECO:0000256" key="10">
    <source>
        <dbReference type="ARBA" id="ARBA00029774"/>
    </source>
</evidence>
<dbReference type="GO" id="GO:0006450">
    <property type="term" value="P:regulation of translational fidelity"/>
    <property type="evidence" value="ECO:0007669"/>
    <property type="project" value="TreeGrafter"/>
</dbReference>
<feature type="domain" description="YrdC-like" evidence="12">
    <location>
        <begin position="59"/>
        <end position="242"/>
    </location>
</feature>
<evidence type="ECO:0000256" key="4">
    <source>
        <dbReference type="ARBA" id="ARBA00022490"/>
    </source>
</evidence>
<dbReference type="InterPro" id="IPR017945">
    <property type="entry name" value="DHBP_synth_RibB-like_a/b_dom"/>
</dbReference>
<dbReference type="GO" id="GO:0005524">
    <property type="term" value="F:ATP binding"/>
    <property type="evidence" value="ECO:0007669"/>
    <property type="project" value="UniProtKB-KW"/>
</dbReference>
<dbReference type="GO" id="GO:0000049">
    <property type="term" value="F:tRNA binding"/>
    <property type="evidence" value="ECO:0007669"/>
    <property type="project" value="TreeGrafter"/>
</dbReference>
<comment type="caution">
    <text evidence="13">The sequence shown here is derived from an EMBL/GenBank/DDBJ whole genome shotgun (WGS) entry which is preliminary data.</text>
</comment>
<dbReference type="GO" id="GO:0061710">
    <property type="term" value="F:L-threonylcarbamoyladenylate synthase"/>
    <property type="evidence" value="ECO:0007669"/>
    <property type="project" value="UniProtKB-EC"/>
</dbReference>
<dbReference type="PANTHER" id="PTHR17490">
    <property type="entry name" value="SUA5"/>
    <property type="match status" value="1"/>
</dbReference>
<dbReference type="Gene3D" id="3.90.870.10">
    <property type="entry name" value="DHBP synthase"/>
    <property type="match status" value="1"/>
</dbReference>
<dbReference type="GO" id="GO:0005737">
    <property type="term" value="C:cytoplasm"/>
    <property type="evidence" value="ECO:0007669"/>
    <property type="project" value="UniProtKB-SubCell"/>
</dbReference>
<dbReference type="InterPro" id="IPR006070">
    <property type="entry name" value="Sua5-like_dom"/>
</dbReference>
<dbReference type="NCBIfam" id="TIGR00057">
    <property type="entry name" value="L-threonylcarbamoyladenylate synthase"/>
    <property type="match status" value="1"/>
</dbReference>
<evidence type="ECO:0000256" key="2">
    <source>
        <dbReference type="ARBA" id="ARBA00007663"/>
    </source>
</evidence>
<dbReference type="GO" id="GO:0003725">
    <property type="term" value="F:double-stranded RNA binding"/>
    <property type="evidence" value="ECO:0007669"/>
    <property type="project" value="InterPro"/>
</dbReference>
<evidence type="ECO:0000313" key="14">
    <source>
        <dbReference type="Proteomes" id="UP000233654"/>
    </source>
</evidence>
<proteinExistence type="inferred from homology"/>
<evidence type="ECO:0000256" key="6">
    <source>
        <dbReference type="ARBA" id="ARBA00022694"/>
    </source>
</evidence>
<gene>
    <name evidence="13" type="ORF">CVT63_05840</name>
</gene>
<dbReference type="GO" id="GO:0008033">
    <property type="term" value="P:tRNA processing"/>
    <property type="evidence" value="ECO:0007669"/>
    <property type="project" value="UniProtKB-KW"/>
</dbReference>
<evidence type="ECO:0000256" key="3">
    <source>
        <dbReference type="ARBA" id="ARBA00012584"/>
    </source>
</evidence>
<protein>
    <recommendedName>
        <fullName evidence="10">L-threonylcarbamoyladenylate synthase</fullName>
        <ecNumber evidence="3">2.7.7.87</ecNumber>
    </recommendedName>
    <alternativeName>
        <fullName evidence="10">L-threonylcarbamoyladenylate synthase</fullName>
    </alternativeName>
</protein>
<dbReference type="PANTHER" id="PTHR17490:SF16">
    <property type="entry name" value="THREONYLCARBAMOYL-AMP SYNTHASE"/>
    <property type="match status" value="1"/>
</dbReference>
<evidence type="ECO:0000256" key="1">
    <source>
        <dbReference type="ARBA" id="ARBA00004496"/>
    </source>
</evidence>
<keyword evidence="5" id="KW-0808">Transferase</keyword>
<accession>A0A2N3G553</accession>
<dbReference type="EMBL" id="PHEX01000049">
    <property type="protein sequence ID" value="PKQ27851.1"/>
    <property type="molecule type" value="Genomic_DNA"/>
</dbReference>
<evidence type="ECO:0000256" key="11">
    <source>
        <dbReference type="ARBA" id="ARBA00048366"/>
    </source>
</evidence>